<dbReference type="AlphaFoldDB" id="A0AAV7RY93"/>
<accession>A0AAV7RY93</accession>
<reference evidence="1" key="1">
    <citation type="journal article" date="2022" name="bioRxiv">
        <title>Sequencing and chromosome-scale assembly of the giantPleurodeles waltlgenome.</title>
        <authorList>
            <person name="Brown T."/>
            <person name="Elewa A."/>
            <person name="Iarovenko S."/>
            <person name="Subramanian E."/>
            <person name="Araus A.J."/>
            <person name="Petzold A."/>
            <person name="Susuki M."/>
            <person name="Suzuki K.-i.T."/>
            <person name="Hayashi T."/>
            <person name="Toyoda A."/>
            <person name="Oliveira C."/>
            <person name="Osipova E."/>
            <person name="Leigh N.D."/>
            <person name="Simon A."/>
            <person name="Yun M.H."/>
        </authorList>
    </citation>
    <scope>NUCLEOTIDE SEQUENCE</scope>
    <source>
        <strain evidence="1">20211129_DDA</strain>
        <tissue evidence="1">Liver</tissue>
    </source>
</reference>
<comment type="caution">
    <text evidence="1">The sequence shown here is derived from an EMBL/GenBank/DDBJ whole genome shotgun (WGS) entry which is preliminary data.</text>
</comment>
<sequence length="132" mass="14318">MNTHLGNLTQSIDFLVRELVADRAQARHRECNTAARLDRLAAFIGPLGTNTTCLSRHTVSLQIELGHFAGDVARGLGHISPVVDILETRQAARGTGDTPQDSEEGSTIMCLPLMRMCCRVAVHGRAQGTKLE</sequence>
<organism evidence="1 2">
    <name type="scientific">Pleurodeles waltl</name>
    <name type="common">Iberian ribbed newt</name>
    <dbReference type="NCBI Taxonomy" id="8319"/>
    <lineage>
        <taxon>Eukaryota</taxon>
        <taxon>Metazoa</taxon>
        <taxon>Chordata</taxon>
        <taxon>Craniata</taxon>
        <taxon>Vertebrata</taxon>
        <taxon>Euteleostomi</taxon>
        <taxon>Amphibia</taxon>
        <taxon>Batrachia</taxon>
        <taxon>Caudata</taxon>
        <taxon>Salamandroidea</taxon>
        <taxon>Salamandridae</taxon>
        <taxon>Pleurodelinae</taxon>
        <taxon>Pleurodeles</taxon>
    </lineage>
</organism>
<name>A0AAV7RY93_PLEWA</name>
<dbReference type="Proteomes" id="UP001066276">
    <property type="component" value="Chromosome 5"/>
</dbReference>
<gene>
    <name evidence="1" type="ORF">NDU88_010439</name>
</gene>
<evidence type="ECO:0000313" key="2">
    <source>
        <dbReference type="Proteomes" id="UP001066276"/>
    </source>
</evidence>
<dbReference type="EMBL" id="JANPWB010000009">
    <property type="protein sequence ID" value="KAJ1157739.1"/>
    <property type="molecule type" value="Genomic_DNA"/>
</dbReference>
<keyword evidence="2" id="KW-1185">Reference proteome</keyword>
<protein>
    <submittedName>
        <fullName evidence="1">Uncharacterized protein</fullName>
    </submittedName>
</protein>
<evidence type="ECO:0000313" key="1">
    <source>
        <dbReference type="EMBL" id="KAJ1157739.1"/>
    </source>
</evidence>
<proteinExistence type="predicted"/>